<protein>
    <submittedName>
        <fullName evidence="3">NTP transferase domain-containing protein</fullName>
    </submittedName>
</protein>
<name>A0A7D7W9Z5_9MICO</name>
<dbReference type="InterPro" id="IPR029044">
    <property type="entry name" value="Nucleotide-diphossugar_trans"/>
</dbReference>
<accession>A0A7D7W9Z5</accession>
<dbReference type="PANTHER" id="PTHR19136">
    <property type="entry name" value="MOLYBDENUM COFACTOR GUANYLYLTRANSFERASE"/>
    <property type="match status" value="1"/>
</dbReference>
<dbReference type="AlphaFoldDB" id="A0A7D7W9Z5"/>
<dbReference type="InterPro" id="IPR025877">
    <property type="entry name" value="MobA-like_NTP_Trfase"/>
</dbReference>
<dbReference type="RefSeq" id="WP_182252208.1">
    <property type="nucleotide sequence ID" value="NZ_CP043732.1"/>
</dbReference>
<keyword evidence="1 3" id="KW-0808">Transferase</keyword>
<evidence type="ECO:0000259" key="2">
    <source>
        <dbReference type="Pfam" id="PF12804"/>
    </source>
</evidence>
<dbReference type="Gene3D" id="3.90.550.10">
    <property type="entry name" value="Spore Coat Polysaccharide Biosynthesis Protein SpsA, Chain A"/>
    <property type="match status" value="1"/>
</dbReference>
<dbReference type="GO" id="GO:0016779">
    <property type="term" value="F:nucleotidyltransferase activity"/>
    <property type="evidence" value="ECO:0007669"/>
    <property type="project" value="TreeGrafter"/>
</dbReference>
<dbReference type="EMBL" id="CP043732">
    <property type="protein sequence ID" value="QMU97195.1"/>
    <property type="molecule type" value="Genomic_DNA"/>
</dbReference>
<proteinExistence type="predicted"/>
<feature type="domain" description="MobA-like NTP transferase" evidence="2">
    <location>
        <begin position="11"/>
        <end position="153"/>
    </location>
</feature>
<dbReference type="PANTHER" id="PTHR19136:SF81">
    <property type="entry name" value="MOLYBDENUM COFACTOR GUANYLYLTRANSFERASE"/>
    <property type="match status" value="1"/>
</dbReference>
<dbReference type="Pfam" id="PF12804">
    <property type="entry name" value="NTP_transf_3"/>
    <property type="match status" value="1"/>
</dbReference>
<dbReference type="SUPFAM" id="SSF53448">
    <property type="entry name" value="Nucleotide-diphospho-sugar transferases"/>
    <property type="match status" value="1"/>
</dbReference>
<gene>
    <name evidence="3" type="ORF">FVO59_08155</name>
</gene>
<sequence length="205" mass="21740">MKTPGPARRVAVILAGGRGRRLGGADKPLILVRGRTLLSCALEAAASREKIVVVGGPFDITDDRIVWTREEPRFGGPAAALMAALAVLDDLPSDAEVLLLAADLPEAVRLAGLLDAVPIPEEDDGLVATDGDGREQWRAGRHRLDALRRVRAEWGDGAGVPMKVIMHALRLSAVDVGAAALDLDTWEAIDEYRDAPRHPGGGDRG</sequence>
<evidence type="ECO:0000256" key="1">
    <source>
        <dbReference type="ARBA" id="ARBA00022679"/>
    </source>
</evidence>
<evidence type="ECO:0000313" key="4">
    <source>
        <dbReference type="Proteomes" id="UP000515708"/>
    </source>
</evidence>
<evidence type="ECO:0000313" key="3">
    <source>
        <dbReference type="EMBL" id="QMU97195.1"/>
    </source>
</evidence>
<reference evidence="3 4" key="1">
    <citation type="journal article" date="2020" name="Front. Microbiol.">
        <title>Design of Bacterial Strain-Specific qPCR Assays Using NGS Data and Publicly Available Resources and Its Application to Track Biocontrol Strains.</title>
        <authorList>
            <person name="Hernandez I."/>
            <person name="Sant C."/>
            <person name="Martinez R."/>
            <person name="Fernandez C."/>
        </authorList>
    </citation>
    <scope>NUCLEOTIDE SEQUENCE [LARGE SCALE GENOMIC DNA]</scope>
    <source>
        <strain evidence="3 4">B24</strain>
    </source>
</reference>
<dbReference type="Proteomes" id="UP000515708">
    <property type="component" value="Chromosome"/>
</dbReference>
<organism evidence="3 4">
    <name type="scientific">Microbacterium esteraromaticum</name>
    <dbReference type="NCBI Taxonomy" id="57043"/>
    <lineage>
        <taxon>Bacteria</taxon>
        <taxon>Bacillati</taxon>
        <taxon>Actinomycetota</taxon>
        <taxon>Actinomycetes</taxon>
        <taxon>Micrococcales</taxon>
        <taxon>Microbacteriaceae</taxon>
        <taxon>Microbacterium</taxon>
    </lineage>
</organism>